<dbReference type="Proteomes" id="UP000053766">
    <property type="component" value="Unassembled WGS sequence"/>
</dbReference>
<evidence type="ECO:0000313" key="2">
    <source>
        <dbReference type="Proteomes" id="UP000053766"/>
    </source>
</evidence>
<dbReference type="EMBL" id="KN716410">
    <property type="protein sequence ID" value="KJH45386.1"/>
    <property type="molecule type" value="Genomic_DNA"/>
</dbReference>
<evidence type="ECO:0000313" key="1">
    <source>
        <dbReference type="EMBL" id="KJH45386.1"/>
    </source>
</evidence>
<keyword evidence="2" id="KW-1185">Reference proteome</keyword>
<name>A0A0D8XSN7_DICVI</name>
<dbReference type="AlphaFoldDB" id="A0A0D8XSN7"/>
<organism evidence="1 2">
    <name type="scientific">Dictyocaulus viviparus</name>
    <name type="common">Bovine lungworm</name>
    <dbReference type="NCBI Taxonomy" id="29172"/>
    <lineage>
        <taxon>Eukaryota</taxon>
        <taxon>Metazoa</taxon>
        <taxon>Ecdysozoa</taxon>
        <taxon>Nematoda</taxon>
        <taxon>Chromadorea</taxon>
        <taxon>Rhabditida</taxon>
        <taxon>Rhabditina</taxon>
        <taxon>Rhabditomorpha</taxon>
        <taxon>Strongyloidea</taxon>
        <taxon>Metastrongylidae</taxon>
        <taxon>Dictyocaulus</taxon>
    </lineage>
</organism>
<reference evidence="1 2" key="1">
    <citation type="submission" date="2013-11" db="EMBL/GenBank/DDBJ databases">
        <title>Draft genome of the bovine lungworm Dictyocaulus viviparus.</title>
        <authorList>
            <person name="Mitreva M."/>
        </authorList>
    </citation>
    <scope>NUCLEOTIDE SEQUENCE [LARGE SCALE GENOMIC DNA]</scope>
    <source>
        <strain evidence="1 2">HannoverDv2000</strain>
    </source>
</reference>
<sequence length="83" mass="9491">MLLKRKSVIIQELYCHVLEDHRTLPDMAPILARISALRELREEAHRILARHPVVVLECGVLSTMAPAPNPILPSDICQFKIWN</sequence>
<dbReference type="STRING" id="29172.A0A0D8XSN7"/>
<reference evidence="2" key="2">
    <citation type="journal article" date="2016" name="Sci. Rep.">
        <title>Dictyocaulus viviparus genome, variome and transcriptome elucidate lungworm biology and support future intervention.</title>
        <authorList>
            <person name="McNulty S.N."/>
            <person name="Strube C."/>
            <person name="Rosa B.A."/>
            <person name="Martin J.C."/>
            <person name="Tyagi R."/>
            <person name="Choi Y.J."/>
            <person name="Wang Q."/>
            <person name="Hallsworth Pepin K."/>
            <person name="Zhang X."/>
            <person name="Ozersky P."/>
            <person name="Wilson R.K."/>
            <person name="Sternberg P.W."/>
            <person name="Gasser R.B."/>
            <person name="Mitreva M."/>
        </authorList>
    </citation>
    <scope>NUCLEOTIDE SEQUENCE [LARGE SCALE GENOMIC DNA]</scope>
    <source>
        <strain evidence="2">HannoverDv2000</strain>
    </source>
</reference>
<protein>
    <submittedName>
        <fullName evidence="1">Uncharacterized protein</fullName>
    </submittedName>
</protein>
<proteinExistence type="predicted"/>
<gene>
    <name evidence="1" type="ORF">DICVIV_08553</name>
</gene>
<accession>A0A0D8XSN7</accession>